<dbReference type="PANTHER" id="PTHR30408:SF12">
    <property type="entry name" value="TYPE I RESTRICTION ENZYME MJAVIII SPECIFICITY SUBUNIT"/>
    <property type="match status" value="1"/>
</dbReference>
<evidence type="ECO:0000256" key="2">
    <source>
        <dbReference type="ARBA" id="ARBA00022747"/>
    </source>
</evidence>
<dbReference type="PANTHER" id="PTHR30408">
    <property type="entry name" value="TYPE-1 RESTRICTION ENZYME ECOKI SPECIFICITY PROTEIN"/>
    <property type="match status" value="1"/>
</dbReference>
<keyword evidence="5" id="KW-0540">Nuclease</keyword>
<dbReference type="Proteomes" id="UP000823893">
    <property type="component" value="Unassembled WGS sequence"/>
</dbReference>
<dbReference type="EC" id="3.1.21.-" evidence="5"/>
<evidence type="ECO:0000259" key="4">
    <source>
        <dbReference type="Pfam" id="PF01420"/>
    </source>
</evidence>
<accession>A0A9D2SJZ1</accession>
<keyword evidence="5" id="KW-0255">Endonuclease</keyword>
<comment type="caution">
    <text evidence="5">The sequence shown here is derived from an EMBL/GenBank/DDBJ whole genome shotgun (WGS) entry which is preliminary data.</text>
</comment>
<evidence type="ECO:0000256" key="1">
    <source>
        <dbReference type="ARBA" id="ARBA00010923"/>
    </source>
</evidence>
<reference evidence="5" key="2">
    <citation type="submission" date="2021-04" db="EMBL/GenBank/DDBJ databases">
        <authorList>
            <person name="Gilroy R."/>
        </authorList>
    </citation>
    <scope>NUCLEOTIDE SEQUENCE</scope>
    <source>
        <strain evidence="5">ChiSxjej6B18-287</strain>
    </source>
</reference>
<organism evidence="5 6">
    <name type="scientific">Candidatus Blautia merdigallinarum</name>
    <dbReference type="NCBI Taxonomy" id="2838495"/>
    <lineage>
        <taxon>Bacteria</taxon>
        <taxon>Bacillati</taxon>
        <taxon>Bacillota</taxon>
        <taxon>Clostridia</taxon>
        <taxon>Lachnospirales</taxon>
        <taxon>Lachnospiraceae</taxon>
        <taxon>Blautia</taxon>
    </lineage>
</organism>
<keyword evidence="5" id="KW-0378">Hydrolase</keyword>
<evidence type="ECO:0000256" key="3">
    <source>
        <dbReference type="ARBA" id="ARBA00023125"/>
    </source>
</evidence>
<dbReference type="CDD" id="cd17243">
    <property type="entry name" value="RMtype1_S_AchA6I-TRD2-CR2_like"/>
    <property type="match status" value="1"/>
</dbReference>
<evidence type="ECO:0000313" key="6">
    <source>
        <dbReference type="Proteomes" id="UP000823893"/>
    </source>
</evidence>
<dbReference type="AlphaFoldDB" id="A0A9D2SJZ1"/>
<dbReference type="GO" id="GO:0009307">
    <property type="term" value="P:DNA restriction-modification system"/>
    <property type="evidence" value="ECO:0007669"/>
    <property type="project" value="UniProtKB-KW"/>
</dbReference>
<gene>
    <name evidence="5" type="ORF">H9935_04220</name>
</gene>
<reference evidence="5" key="1">
    <citation type="journal article" date="2021" name="PeerJ">
        <title>Extensive microbial diversity within the chicken gut microbiome revealed by metagenomics and culture.</title>
        <authorList>
            <person name="Gilroy R."/>
            <person name="Ravi A."/>
            <person name="Getino M."/>
            <person name="Pursley I."/>
            <person name="Horton D.L."/>
            <person name="Alikhan N.F."/>
            <person name="Baker D."/>
            <person name="Gharbi K."/>
            <person name="Hall N."/>
            <person name="Watson M."/>
            <person name="Adriaenssens E.M."/>
            <person name="Foster-Nyarko E."/>
            <person name="Jarju S."/>
            <person name="Secka A."/>
            <person name="Antonio M."/>
            <person name="Oren A."/>
            <person name="Chaudhuri R.R."/>
            <person name="La Ragione R."/>
            <person name="Hildebrand F."/>
            <person name="Pallen M.J."/>
        </authorList>
    </citation>
    <scope>NUCLEOTIDE SEQUENCE</scope>
    <source>
        <strain evidence="5">ChiSxjej6B18-287</strain>
    </source>
</reference>
<keyword evidence="3" id="KW-0238">DNA-binding</keyword>
<comment type="similarity">
    <text evidence="1">Belongs to the type-I restriction system S methylase family.</text>
</comment>
<sequence length="202" mass="22092">MFDKFYEKSSSQQPFTSLINVLGGGTPKTSNPDFWNGSIPFFTPKDVGSPYTFQTEKYITESGLDHCNSRLYPKNTTFVTARGTVGKVSLAGIPMAMNQSCYALVSEAVDPLLVYFYVLKAVASLKHKASGAVFDAIVTRDFDSETINTLSDNTAQSVLSIIKPMMEAICTNSEENMRLAALRDSLLPQLMSGELDVSSLDL</sequence>
<feature type="domain" description="Type I restriction modification DNA specificity" evidence="4">
    <location>
        <begin position="18"/>
        <end position="167"/>
    </location>
</feature>
<dbReference type="InterPro" id="IPR000055">
    <property type="entry name" value="Restrct_endonuc_typeI_TRD"/>
</dbReference>
<dbReference type="GO" id="GO:0004519">
    <property type="term" value="F:endonuclease activity"/>
    <property type="evidence" value="ECO:0007669"/>
    <property type="project" value="UniProtKB-KW"/>
</dbReference>
<dbReference type="SUPFAM" id="SSF116734">
    <property type="entry name" value="DNA methylase specificity domain"/>
    <property type="match status" value="1"/>
</dbReference>
<dbReference type="InterPro" id="IPR044946">
    <property type="entry name" value="Restrct_endonuc_typeI_TRD_sf"/>
</dbReference>
<evidence type="ECO:0000313" key="5">
    <source>
        <dbReference type="EMBL" id="HJC10004.1"/>
    </source>
</evidence>
<name>A0A9D2SJZ1_9FIRM</name>
<dbReference type="Gene3D" id="3.90.220.20">
    <property type="entry name" value="DNA methylase specificity domains"/>
    <property type="match status" value="1"/>
</dbReference>
<dbReference type="Pfam" id="PF01420">
    <property type="entry name" value="Methylase_S"/>
    <property type="match status" value="1"/>
</dbReference>
<proteinExistence type="inferred from homology"/>
<dbReference type="EMBL" id="DWWV01000046">
    <property type="protein sequence ID" value="HJC10004.1"/>
    <property type="molecule type" value="Genomic_DNA"/>
</dbReference>
<dbReference type="GO" id="GO:0016787">
    <property type="term" value="F:hydrolase activity"/>
    <property type="evidence" value="ECO:0007669"/>
    <property type="project" value="UniProtKB-KW"/>
</dbReference>
<keyword evidence="2" id="KW-0680">Restriction system</keyword>
<protein>
    <submittedName>
        <fullName evidence="5">Restriction endonuclease subunit S</fullName>
        <ecNumber evidence="5">3.1.21.-</ecNumber>
    </submittedName>
</protein>
<dbReference type="InterPro" id="IPR052021">
    <property type="entry name" value="Type-I_RS_S_subunit"/>
</dbReference>
<dbReference type="GO" id="GO:0003677">
    <property type="term" value="F:DNA binding"/>
    <property type="evidence" value="ECO:0007669"/>
    <property type="project" value="UniProtKB-KW"/>
</dbReference>